<protein>
    <submittedName>
        <fullName evidence="2">Transposase InsO and inactivated derivatives</fullName>
    </submittedName>
</protein>
<proteinExistence type="predicted"/>
<dbReference type="Pfam" id="PF13276">
    <property type="entry name" value="HTH_21"/>
    <property type="match status" value="1"/>
</dbReference>
<dbReference type="AlphaFoldDB" id="A0A8G2C3H8"/>
<name>A0A8G2C3H8_DESNO</name>
<dbReference type="Proteomes" id="UP000199581">
    <property type="component" value="Unassembled WGS sequence"/>
</dbReference>
<dbReference type="GO" id="GO:0015074">
    <property type="term" value="P:DNA integration"/>
    <property type="evidence" value="ECO:0007669"/>
    <property type="project" value="InterPro"/>
</dbReference>
<dbReference type="InterPro" id="IPR025948">
    <property type="entry name" value="HTH-like_dom"/>
</dbReference>
<reference evidence="2 3" key="1">
    <citation type="submission" date="2016-10" db="EMBL/GenBank/DDBJ databases">
        <authorList>
            <person name="Varghese N."/>
            <person name="Submissions S."/>
        </authorList>
    </citation>
    <scope>NUCLEOTIDE SEQUENCE [LARGE SCALE GENOMIC DNA]</scope>
    <source>
        <strain evidence="2 3">DSM 1741</strain>
    </source>
</reference>
<accession>A0A8G2C3H8</accession>
<dbReference type="InterPro" id="IPR050900">
    <property type="entry name" value="Transposase_IS3/IS150/IS904"/>
</dbReference>
<evidence type="ECO:0000313" key="3">
    <source>
        <dbReference type="Proteomes" id="UP000199581"/>
    </source>
</evidence>
<dbReference type="GO" id="GO:0003676">
    <property type="term" value="F:nucleic acid binding"/>
    <property type="evidence" value="ECO:0007669"/>
    <property type="project" value="InterPro"/>
</dbReference>
<dbReference type="EMBL" id="FOTO01000007">
    <property type="protein sequence ID" value="SFL82468.1"/>
    <property type="molecule type" value="Genomic_DNA"/>
</dbReference>
<dbReference type="InterPro" id="IPR001584">
    <property type="entry name" value="Integrase_cat-core"/>
</dbReference>
<comment type="caution">
    <text evidence="2">The sequence shown here is derived from an EMBL/GenBank/DDBJ whole genome shotgun (WGS) entry which is preliminary data.</text>
</comment>
<evidence type="ECO:0000313" key="2">
    <source>
        <dbReference type="EMBL" id="SFL82468.1"/>
    </source>
</evidence>
<sequence length="296" mass="33059">MSQSTSPSTGQKYGLVRVCQVWGISRSTHYARKASAESAPGRRGPVGFHSDDELLDHIAACIQSSPFTGEGYRKVWARLRFDGIRTSPQRTLRLMRENNLLAVRNPGRPHGPKAHDGTIKTERVDEMWGTDMTTTMTAREGNASIFLAVDHCSLECVGIHAAKYGTRFEALEPVRQGVRHSFGAFGPAVAEGLTLRHDNGSQYVSSVFQEEISFLGIQSSPSFVREPQGNGIAERFVRTLKENLLWIRRFDTVEELRLALLEFKDTYNREWIIGRHGYKTPSAVRAIQKEAVNVAA</sequence>
<dbReference type="InterPro" id="IPR036397">
    <property type="entry name" value="RNaseH_sf"/>
</dbReference>
<dbReference type="PROSITE" id="PS50994">
    <property type="entry name" value="INTEGRASE"/>
    <property type="match status" value="1"/>
</dbReference>
<feature type="domain" description="Integrase catalytic" evidence="1">
    <location>
        <begin position="108"/>
        <end position="289"/>
    </location>
</feature>
<evidence type="ECO:0000259" key="1">
    <source>
        <dbReference type="PROSITE" id="PS50994"/>
    </source>
</evidence>
<dbReference type="PANTHER" id="PTHR46889">
    <property type="entry name" value="TRANSPOSASE INSF FOR INSERTION SEQUENCE IS3B-RELATED"/>
    <property type="match status" value="1"/>
</dbReference>
<dbReference type="SUPFAM" id="SSF53098">
    <property type="entry name" value="Ribonuclease H-like"/>
    <property type="match status" value="1"/>
</dbReference>
<dbReference type="OrthoDB" id="5460392at2"/>
<dbReference type="Gene3D" id="3.30.420.10">
    <property type="entry name" value="Ribonuclease H-like superfamily/Ribonuclease H"/>
    <property type="match status" value="1"/>
</dbReference>
<dbReference type="PANTHER" id="PTHR46889:SF4">
    <property type="entry name" value="TRANSPOSASE INSO FOR INSERTION SEQUENCE ELEMENT IS911B-RELATED"/>
    <property type="match status" value="1"/>
</dbReference>
<gene>
    <name evidence="2" type="ORF">SAMN05421830_10734</name>
</gene>
<keyword evidence="3" id="KW-1185">Reference proteome</keyword>
<dbReference type="InterPro" id="IPR012337">
    <property type="entry name" value="RNaseH-like_sf"/>
</dbReference>
<dbReference type="Pfam" id="PF13683">
    <property type="entry name" value="rve_3"/>
    <property type="match status" value="1"/>
</dbReference>
<organism evidence="2 3">
    <name type="scientific">Desulfomicrobium norvegicum (strain DSM 1741 / NCIMB 8310)</name>
    <name type="common">Desulfovibrio baculatus (strain Norway 4)</name>
    <name type="synonym">Desulfovibrio desulfuricans (strain Norway 4)</name>
    <dbReference type="NCBI Taxonomy" id="52561"/>
    <lineage>
        <taxon>Bacteria</taxon>
        <taxon>Pseudomonadati</taxon>
        <taxon>Thermodesulfobacteriota</taxon>
        <taxon>Desulfovibrionia</taxon>
        <taxon>Desulfovibrionales</taxon>
        <taxon>Desulfomicrobiaceae</taxon>
        <taxon>Desulfomicrobium</taxon>
    </lineage>
</organism>